<evidence type="ECO:0000313" key="10">
    <source>
        <dbReference type="EMBL" id="BBA17344.1"/>
    </source>
</evidence>
<evidence type="ECO:0000256" key="2">
    <source>
        <dbReference type="ARBA" id="ARBA00022434"/>
    </source>
</evidence>
<feature type="binding site" evidence="7">
    <location>
        <position position="97"/>
    </location>
    <ligand>
        <name>Fe cation</name>
        <dbReference type="ChEBI" id="CHEBI:24875"/>
        <label>1</label>
    </ligand>
</feature>
<accession>A0A224AKG3</accession>
<keyword evidence="4" id="KW-0560">Oxidoreductase</keyword>
<evidence type="ECO:0000256" key="4">
    <source>
        <dbReference type="ARBA" id="ARBA00023002"/>
    </source>
</evidence>
<dbReference type="AlphaFoldDB" id="A0A224AKG3"/>
<gene>
    <name evidence="10" type="primary">ftnA</name>
    <name evidence="10" type="ORF">STAT_427</name>
</gene>
<comment type="catalytic activity">
    <reaction evidence="8">
        <text>4 Fe(2+) + O2 + 6 H2O = 4 iron(III) oxide-hydroxide + 12 H(+)</text>
        <dbReference type="Rhea" id="RHEA:11972"/>
        <dbReference type="ChEBI" id="CHEBI:15377"/>
        <dbReference type="ChEBI" id="CHEBI:15378"/>
        <dbReference type="ChEBI" id="CHEBI:15379"/>
        <dbReference type="ChEBI" id="CHEBI:29033"/>
        <dbReference type="ChEBI" id="CHEBI:78619"/>
        <dbReference type="EC" id="1.16.3.2"/>
    </reaction>
</comment>
<dbReference type="GO" id="GO:0008199">
    <property type="term" value="F:ferric iron binding"/>
    <property type="evidence" value="ECO:0007669"/>
    <property type="project" value="InterPro"/>
</dbReference>
<evidence type="ECO:0000256" key="3">
    <source>
        <dbReference type="ARBA" id="ARBA00022723"/>
    </source>
</evidence>
<dbReference type="RefSeq" id="WP_119305599.1">
    <property type="nucleotide sequence ID" value="NZ_AP014608.1"/>
</dbReference>
<name>A0A224AKG3_9FLAO</name>
<dbReference type="InterPro" id="IPR041719">
    <property type="entry name" value="Ferritin_prok"/>
</dbReference>
<dbReference type="OrthoDB" id="9801481at2"/>
<evidence type="ECO:0000256" key="7">
    <source>
        <dbReference type="PIRSR" id="PIRSR601519-1"/>
    </source>
</evidence>
<organism evidence="10 11">
    <name type="scientific">Blattabacterium cuenoti STAT</name>
    <dbReference type="NCBI Taxonomy" id="1457030"/>
    <lineage>
        <taxon>Bacteria</taxon>
        <taxon>Pseudomonadati</taxon>
        <taxon>Bacteroidota</taxon>
        <taxon>Flavobacteriia</taxon>
        <taxon>Flavobacteriales</taxon>
        <taxon>Blattabacteriaceae</taxon>
        <taxon>Blattabacterium</taxon>
    </lineage>
</organism>
<reference evidence="10 11" key="1">
    <citation type="submission" date="2014-06" db="EMBL/GenBank/DDBJ databases">
        <title>Genome sequence of the intracellular symbiont Blattabacterium cuenoti, strain STAT from the wood feeding cockroach Salganea taiwanensis taiwanensis.</title>
        <authorList>
            <person name="Kinjo Y."/>
            <person name="Ohkuma M."/>
            <person name="Tokuda G."/>
        </authorList>
    </citation>
    <scope>NUCLEOTIDE SEQUENCE [LARGE SCALE GENOMIC DNA]</scope>
    <source>
        <strain evidence="10 11">STAT</strain>
    </source>
</reference>
<feature type="domain" description="Ferritin-like diiron" evidence="9">
    <location>
        <begin position="1"/>
        <end position="148"/>
    </location>
</feature>
<keyword evidence="2 8" id="KW-0409">Iron storage</keyword>
<feature type="binding site" evidence="7">
    <location>
        <position position="17"/>
    </location>
    <ligand>
        <name>Fe cation</name>
        <dbReference type="ChEBI" id="CHEBI:24875"/>
        <label>1</label>
    </ligand>
</feature>
<evidence type="ECO:0000259" key="9">
    <source>
        <dbReference type="PROSITE" id="PS50905"/>
    </source>
</evidence>
<dbReference type="PANTHER" id="PTHR11431">
    <property type="entry name" value="FERRITIN"/>
    <property type="match status" value="1"/>
</dbReference>
<keyword evidence="3 7" id="KW-0479">Metal-binding</keyword>
<keyword evidence="5 7" id="KW-0408">Iron</keyword>
<feature type="binding site" evidence="7">
    <location>
        <position position="53"/>
    </location>
    <ligand>
        <name>Fe cation</name>
        <dbReference type="ChEBI" id="CHEBI:24875"/>
        <label>1</label>
    </ligand>
</feature>
<keyword evidence="11" id="KW-1185">Reference proteome</keyword>
<sequence>MLNEKIQEGLTKQLNRELESSQLYLYMASWVERKGYEGICEFLYDHSNEERNHMLKLIRYINKRRGNVILNNNGFSIINNITCISLKDLFIKLFEHEKKISREINFLVEISLQEKDYFTYNFLQWYVEEQIEEEALSKMILDKIELIGTDKGGLYFFDKDMKNFHKKKNCD</sequence>
<evidence type="ECO:0000256" key="6">
    <source>
        <dbReference type="ARBA" id="ARBA00054546"/>
    </source>
</evidence>
<dbReference type="InterPro" id="IPR009040">
    <property type="entry name" value="Ferritin-like_diiron"/>
</dbReference>
<dbReference type="GO" id="GO:0005829">
    <property type="term" value="C:cytosol"/>
    <property type="evidence" value="ECO:0007669"/>
    <property type="project" value="TreeGrafter"/>
</dbReference>
<protein>
    <recommendedName>
        <fullName evidence="8">Ferritin</fullName>
        <ecNumber evidence="8">1.16.3.2</ecNumber>
    </recommendedName>
</protein>
<dbReference type="GO" id="GO:0006826">
    <property type="term" value="P:iron ion transport"/>
    <property type="evidence" value="ECO:0007669"/>
    <property type="project" value="InterPro"/>
</dbReference>
<dbReference type="PANTHER" id="PTHR11431:SF127">
    <property type="entry name" value="BACTERIAL NON-HEME FERRITIN"/>
    <property type="match status" value="1"/>
</dbReference>
<keyword evidence="8" id="KW-0963">Cytoplasm</keyword>
<dbReference type="Gene3D" id="1.20.1260.10">
    <property type="match status" value="1"/>
</dbReference>
<dbReference type="FunFam" id="1.20.1260.10:FF:000001">
    <property type="entry name" value="Non-heme ferritin"/>
    <property type="match status" value="1"/>
</dbReference>
<dbReference type="GO" id="GO:0006879">
    <property type="term" value="P:intracellular iron ion homeostasis"/>
    <property type="evidence" value="ECO:0007669"/>
    <property type="project" value="UniProtKB-KW"/>
</dbReference>
<dbReference type="EC" id="1.16.3.2" evidence="8"/>
<dbReference type="InterPro" id="IPR009078">
    <property type="entry name" value="Ferritin-like_SF"/>
</dbReference>
<dbReference type="Proteomes" id="UP000263619">
    <property type="component" value="Chromosome"/>
</dbReference>
<evidence type="ECO:0000256" key="5">
    <source>
        <dbReference type="ARBA" id="ARBA00023004"/>
    </source>
</evidence>
<dbReference type="SUPFAM" id="SSF47240">
    <property type="entry name" value="Ferritin-like"/>
    <property type="match status" value="1"/>
</dbReference>
<proteinExistence type="inferred from homology"/>
<evidence type="ECO:0000256" key="1">
    <source>
        <dbReference type="ARBA" id="ARBA00006950"/>
    </source>
</evidence>
<evidence type="ECO:0000256" key="8">
    <source>
        <dbReference type="RuleBase" id="RU361145"/>
    </source>
</evidence>
<dbReference type="InterPro" id="IPR008331">
    <property type="entry name" value="Ferritin_DPS_dom"/>
</dbReference>
<comment type="similarity">
    <text evidence="1 8">Belongs to the ferritin family. Prokaryotic subfamily.</text>
</comment>
<feature type="binding site" evidence="7">
    <location>
        <position position="50"/>
    </location>
    <ligand>
        <name>Fe cation</name>
        <dbReference type="ChEBI" id="CHEBI:24875"/>
        <label>1</label>
    </ligand>
</feature>
<comment type="function">
    <text evidence="6">May alleviate iron toxicity in the presence of oxygen.</text>
</comment>
<dbReference type="GO" id="GO:0008198">
    <property type="term" value="F:ferrous iron binding"/>
    <property type="evidence" value="ECO:0007669"/>
    <property type="project" value="TreeGrafter"/>
</dbReference>
<dbReference type="InterPro" id="IPR012347">
    <property type="entry name" value="Ferritin-like"/>
</dbReference>
<dbReference type="EMBL" id="AP014608">
    <property type="protein sequence ID" value="BBA17344.1"/>
    <property type="molecule type" value="Genomic_DNA"/>
</dbReference>
<dbReference type="CDD" id="cd01055">
    <property type="entry name" value="Nonheme_Ferritin"/>
    <property type="match status" value="1"/>
</dbReference>
<dbReference type="PROSITE" id="PS50905">
    <property type="entry name" value="FERRITIN_LIKE"/>
    <property type="match status" value="1"/>
</dbReference>
<dbReference type="GO" id="GO:0042802">
    <property type="term" value="F:identical protein binding"/>
    <property type="evidence" value="ECO:0007669"/>
    <property type="project" value="UniProtKB-ARBA"/>
</dbReference>
<dbReference type="InterPro" id="IPR001519">
    <property type="entry name" value="Ferritin"/>
</dbReference>
<evidence type="ECO:0000313" key="11">
    <source>
        <dbReference type="Proteomes" id="UP000263619"/>
    </source>
</evidence>
<feature type="binding site" evidence="7">
    <location>
        <position position="130"/>
    </location>
    <ligand>
        <name>Fe cation</name>
        <dbReference type="ChEBI" id="CHEBI:24875"/>
        <label>1</label>
    </ligand>
</feature>
<dbReference type="Pfam" id="PF00210">
    <property type="entry name" value="Ferritin"/>
    <property type="match status" value="1"/>
</dbReference>
<comment type="subcellular location">
    <subcellularLocation>
        <location evidence="8">Cytoplasm</location>
    </subcellularLocation>
</comment>
<comment type="function">
    <text evidence="8">Iron-storage protein.</text>
</comment>
<dbReference type="GO" id="GO:0004322">
    <property type="term" value="F:ferroxidase activity"/>
    <property type="evidence" value="ECO:0007669"/>
    <property type="project" value="TreeGrafter"/>
</dbReference>